<feature type="domain" description="N-acetyltransferase" evidence="1">
    <location>
        <begin position="2"/>
        <end position="173"/>
    </location>
</feature>
<dbReference type="Gene3D" id="3.40.630.30">
    <property type="match status" value="1"/>
</dbReference>
<dbReference type="RefSeq" id="WP_050378591.1">
    <property type="nucleotide sequence ID" value="NZ_LGSS01000020.1"/>
</dbReference>
<reference evidence="3" key="1">
    <citation type="submission" date="2015-07" db="EMBL/GenBank/DDBJ databases">
        <title>Draft genome sequence of the purine-degrading Gottschalkia purinilyticum DSM 1384 (formerly Clostridium purinilyticum).</title>
        <authorList>
            <person name="Poehlein A."/>
            <person name="Schiel-Bengelsdorf B."/>
            <person name="Bengelsdorf F.R."/>
            <person name="Daniel R."/>
            <person name="Duerre P."/>
        </authorList>
    </citation>
    <scope>NUCLEOTIDE SEQUENCE [LARGE SCALE GENOMIC DNA]</scope>
    <source>
        <strain evidence="3">DSM 1384</strain>
    </source>
</reference>
<proteinExistence type="predicted"/>
<evidence type="ECO:0000313" key="2">
    <source>
        <dbReference type="EMBL" id="KNF07245.1"/>
    </source>
</evidence>
<dbReference type="PANTHER" id="PTHR43415:SF5">
    <property type="entry name" value="ACETYLTRANSFERASE"/>
    <property type="match status" value="1"/>
</dbReference>
<dbReference type="EMBL" id="LGSS01000020">
    <property type="protein sequence ID" value="KNF07245.1"/>
    <property type="molecule type" value="Genomic_DNA"/>
</dbReference>
<organism evidence="2 3">
    <name type="scientific">Gottschalkia purinilytica</name>
    <name type="common">Clostridium purinilyticum</name>
    <dbReference type="NCBI Taxonomy" id="1503"/>
    <lineage>
        <taxon>Bacteria</taxon>
        <taxon>Bacillati</taxon>
        <taxon>Bacillota</taxon>
        <taxon>Tissierellia</taxon>
        <taxon>Tissierellales</taxon>
        <taxon>Gottschalkiaceae</taxon>
        <taxon>Gottschalkia</taxon>
    </lineage>
</organism>
<keyword evidence="2" id="KW-0808">Transferase</keyword>
<evidence type="ECO:0000259" key="1">
    <source>
        <dbReference type="PROSITE" id="PS51186"/>
    </source>
</evidence>
<dbReference type="STRING" id="1503.CLPU_20c00210"/>
<keyword evidence="3" id="KW-1185">Reference proteome</keyword>
<dbReference type="CDD" id="cd04301">
    <property type="entry name" value="NAT_SF"/>
    <property type="match status" value="1"/>
</dbReference>
<sequence>MIKLQYLEEKDFRKIVEWNGNKTSDYLLQWAGPVYTYPLTEDQIREYFYNKVKKENSDIFVYKIILADTNETIGTVELCIEDKVNMVGKIGRFLIGEENVRGRGIGKLVLEELLRIGFTKFKLEKIILKVFDFNSGAIKCYEGVGFVKENLIKNARKVENGYWNLYEMSISKYNWKNRNK</sequence>
<evidence type="ECO:0000313" key="3">
    <source>
        <dbReference type="Proteomes" id="UP000037267"/>
    </source>
</evidence>
<comment type="caution">
    <text evidence="2">The sequence shown here is derived from an EMBL/GenBank/DDBJ whole genome shotgun (WGS) entry which is preliminary data.</text>
</comment>
<protein>
    <submittedName>
        <fullName evidence="2">Acetyltransferase</fullName>
    </submittedName>
</protein>
<name>A0A0L0W7G0_GOTPU</name>
<dbReference type="InterPro" id="IPR016181">
    <property type="entry name" value="Acyl_CoA_acyltransferase"/>
</dbReference>
<dbReference type="InterPro" id="IPR000182">
    <property type="entry name" value="GNAT_dom"/>
</dbReference>
<dbReference type="AlphaFoldDB" id="A0A0L0W7G0"/>
<gene>
    <name evidence="2" type="ORF">CLPU_20c00210</name>
</gene>
<dbReference type="GO" id="GO:0016747">
    <property type="term" value="F:acyltransferase activity, transferring groups other than amino-acyl groups"/>
    <property type="evidence" value="ECO:0007669"/>
    <property type="project" value="InterPro"/>
</dbReference>
<accession>A0A0L0W7G0</accession>
<dbReference type="SUPFAM" id="SSF55729">
    <property type="entry name" value="Acyl-CoA N-acyltransferases (Nat)"/>
    <property type="match status" value="1"/>
</dbReference>
<dbReference type="Proteomes" id="UP000037267">
    <property type="component" value="Unassembled WGS sequence"/>
</dbReference>
<dbReference type="OrthoDB" id="9795206at2"/>
<dbReference type="Pfam" id="PF13302">
    <property type="entry name" value="Acetyltransf_3"/>
    <property type="match status" value="1"/>
</dbReference>
<dbReference type="PROSITE" id="PS51186">
    <property type="entry name" value="GNAT"/>
    <property type="match status" value="1"/>
</dbReference>
<dbReference type="PANTHER" id="PTHR43415">
    <property type="entry name" value="SPERMIDINE N(1)-ACETYLTRANSFERASE"/>
    <property type="match status" value="1"/>
</dbReference>